<keyword evidence="2" id="KW-1185">Reference proteome</keyword>
<dbReference type="InterPro" id="IPR058595">
    <property type="entry name" value="Avidin-like"/>
</dbReference>
<dbReference type="OrthoDB" id="5684515at2"/>
<dbReference type="STRING" id="1763534.GCA_001831475_02055"/>
<evidence type="ECO:0000313" key="2">
    <source>
        <dbReference type="Proteomes" id="UP000093510"/>
    </source>
</evidence>
<reference evidence="1 2" key="1">
    <citation type="submission" date="2016-03" db="EMBL/GenBank/DDBJ databases">
        <authorList>
            <person name="Ploux O."/>
        </authorList>
    </citation>
    <scope>NUCLEOTIDE SEQUENCE [LARGE SCALE GENOMIC DNA]</scope>
    <source>
        <strain evidence="1 2">LPB0076</strain>
    </source>
</reference>
<proteinExistence type="predicted"/>
<dbReference type="Proteomes" id="UP000093510">
    <property type="component" value="Unassembled WGS sequence"/>
</dbReference>
<dbReference type="AlphaFoldDB" id="A0A1B9DQ36"/>
<sequence>MMNYNDKIFRPISNTENGETSIETIFHYKQIENVLTSEYSGGKIKYGHLIGLVDKNGNIEMRYHQVNDKCEIMTGICYSIPEILENGKIRLHESWEWTSGDKSKGQSIIEEI</sequence>
<comment type="caution">
    <text evidence="1">The sequence shown here is derived from an EMBL/GenBank/DDBJ whole genome shotgun (WGS) entry which is preliminary data.</text>
</comment>
<protein>
    <submittedName>
        <fullName evidence="1">N-acetylglutamate synthase</fullName>
    </submittedName>
</protein>
<organism evidence="1 2">
    <name type="scientific">Flavobacterium crassostreae</name>
    <dbReference type="NCBI Taxonomy" id="1763534"/>
    <lineage>
        <taxon>Bacteria</taxon>
        <taxon>Pseudomonadati</taxon>
        <taxon>Bacteroidota</taxon>
        <taxon>Flavobacteriia</taxon>
        <taxon>Flavobacteriales</taxon>
        <taxon>Flavobacteriaceae</taxon>
        <taxon>Flavobacterium</taxon>
    </lineage>
</organism>
<gene>
    <name evidence="1" type="ORF">LPBF_11470</name>
</gene>
<dbReference type="EMBL" id="LVEP01000056">
    <property type="protein sequence ID" value="OCB71790.1"/>
    <property type="molecule type" value="Genomic_DNA"/>
</dbReference>
<dbReference type="Pfam" id="PF26421">
    <property type="entry name" value="Avidin_like"/>
    <property type="match status" value="1"/>
</dbReference>
<evidence type="ECO:0000313" key="1">
    <source>
        <dbReference type="EMBL" id="OCB71790.1"/>
    </source>
</evidence>
<accession>A0A1B9DQ36</accession>
<name>A0A1B9DQ36_9FLAO</name>